<protein>
    <recommendedName>
        <fullName evidence="2">Outer membrane protein beta-barrel domain-containing protein</fullName>
    </recommendedName>
</protein>
<dbReference type="InterPro" id="IPR027385">
    <property type="entry name" value="Beta-barrel_OMP"/>
</dbReference>
<name>A0ABN6QH46_9BACT</name>
<evidence type="ECO:0000313" key="3">
    <source>
        <dbReference type="EMBL" id="BDL42482.1"/>
    </source>
</evidence>
<dbReference type="InterPro" id="IPR011250">
    <property type="entry name" value="OMP/PagP_B-barrel"/>
</dbReference>
<organism evidence="3 4">
    <name type="scientific">Akkermansia biwaensis</name>
    <dbReference type="NCBI Taxonomy" id="2946555"/>
    <lineage>
        <taxon>Bacteria</taxon>
        <taxon>Pseudomonadati</taxon>
        <taxon>Verrucomicrobiota</taxon>
        <taxon>Verrucomicrobiia</taxon>
        <taxon>Verrucomicrobiales</taxon>
        <taxon>Akkermansiaceae</taxon>
        <taxon>Akkermansia</taxon>
    </lineage>
</organism>
<dbReference type="EMBL" id="AP025943">
    <property type="protein sequence ID" value="BDL42482.1"/>
    <property type="molecule type" value="Genomic_DNA"/>
</dbReference>
<dbReference type="SUPFAM" id="SSF56925">
    <property type="entry name" value="OMPA-like"/>
    <property type="match status" value="1"/>
</dbReference>
<proteinExistence type="predicted"/>
<sequence>MSIKGMYGFHSGNDYGIDMPDLYGAQLGLHANIPSGSVFHELSFNLGALTGSKTYGGELKWKQQVFPFTAGYSFNVPLSDSATFYLGGKIGFHYYKQELSGGGEKASESDSSGTYSALIGFKFAVAEKTDLVIGYEITKYWSDVDPYHFITVGFSWSF</sequence>
<evidence type="ECO:0000313" key="4">
    <source>
        <dbReference type="Proteomes" id="UP001062263"/>
    </source>
</evidence>
<keyword evidence="4" id="KW-1185">Reference proteome</keyword>
<gene>
    <name evidence="3" type="ORF">Abiwalacus_00560</name>
</gene>
<accession>A0ABN6QH46</accession>
<feature type="domain" description="Outer membrane protein beta-barrel" evidence="2">
    <location>
        <begin position="3"/>
        <end position="158"/>
    </location>
</feature>
<keyword evidence="1" id="KW-0732">Signal</keyword>
<evidence type="ECO:0000256" key="1">
    <source>
        <dbReference type="ARBA" id="ARBA00022729"/>
    </source>
</evidence>
<dbReference type="Proteomes" id="UP001062263">
    <property type="component" value="Chromosome"/>
</dbReference>
<dbReference type="Gene3D" id="2.40.160.20">
    <property type="match status" value="1"/>
</dbReference>
<reference evidence="3" key="1">
    <citation type="submission" date="2022-06" db="EMBL/GenBank/DDBJ databases">
        <title>Akkermansia biwalacus sp. nov., an anaerobic mucin-degrading bacterium isolated from human intestine.</title>
        <authorList>
            <person name="Kobayashi Y."/>
            <person name="Inoue S."/>
            <person name="Kawahara T."/>
            <person name="Kohda N."/>
        </authorList>
    </citation>
    <scope>NUCLEOTIDE SEQUENCE</scope>
    <source>
        <strain evidence="3">WON2089</strain>
    </source>
</reference>
<dbReference type="Pfam" id="PF13505">
    <property type="entry name" value="OMP_b-brl"/>
    <property type="match status" value="1"/>
</dbReference>
<evidence type="ECO:0000259" key="2">
    <source>
        <dbReference type="Pfam" id="PF13505"/>
    </source>
</evidence>